<dbReference type="EMBL" id="MU848378">
    <property type="protein sequence ID" value="KAK2632704.1"/>
    <property type="molecule type" value="Genomic_DNA"/>
</dbReference>
<evidence type="ECO:0000259" key="15">
    <source>
        <dbReference type="Pfam" id="PF23598"/>
    </source>
</evidence>
<feature type="domain" description="Disease resistance R13L4/SHOC-2-like LRR" evidence="15">
    <location>
        <begin position="182"/>
        <end position="330"/>
    </location>
</feature>
<dbReference type="Pfam" id="PF23598">
    <property type="entry name" value="LRR_14"/>
    <property type="match status" value="2"/>
</dbReference>
<dbReference type="SUPFAM" id="SSF52058">
    <property type="entry name" value="L domain-like"/>
    <property type="match status" value="3"/>
</dbReference>
<accession>A0AAD9TBV5</accession>
<keyword evidence="6 13" id="KW-0732">Signal</keyword>
<dbReference type="FunFam" id="3.80.10.10:FF:001347">
    <property type="entry name" value="LRR receptor-like serine/threonine-protein kinase GSO2"/>
    <property type="match status" value="1"/>
</dbReference>
<keyword evidence="9 12" id="KW-0472">Membrane</keyword>
<evidence type="ECO:0000256" key="13">
    <source>
        <dbReference type="SAM" id="SignalP"/>
    </source>
</evidence>
<evidence type="ECO:0000256" key="12">
    <source>
        <dbReference type="SAM" id="Phobius"/>
    </source>
</evidence>
<keyword evidence="8 12" id="KW-1133">Transmembrane helix</keyword>
<keyword evidence="4" id="KW-0433">Leucine-rich repeat</keyword>
<organism evidence="16 17">
    <name type="scientific">Eucalyptus grandis</name>
    <name type="common">Flooded gum</name>
    <dbReference type="NCBI Taxonomy" id="71139"/>
    <lineage>
        <taxon>Eukaryota</taxon>
        <taxon>Viridiplantae</taxon>
        <taxon>Streptophyta</taxon>
        <taxon>Embryophyta</taxon>
        <taxon>Tracheophyta</taxon>
        <taxon>Spermatophyta</taxon>
        <taxon>Magnoliopsida</taxon>
        <taxon>eudicotyledons</taxon>
        <taxon>Gunneridae</taxon>
        <taxon>Pentapetalae</taxon>
        <taxon>rosids</taxon>
        <taxon>malvids</taxon>
        <taxon>Myrtales</taxon>
        <taxon>Myrtaceae</taxon>
        <taxon>Myrtoideae</taxon>
        <taxon>Eucalypteae</taxon>
        <taxon>Eucalyptus</taxon>
    </lineage>
</organism>
<evidence type="ECO:0000313" key="17">
    <source>
        <dbReference type="Proteomes" id="UP000030711"/>
    </source>
</evidence>
<feature type="signal peptide" evidence="13">
    <location>
        <begin position="1"/>
        <end position="22"/>
    </location>
</feature>
<name>A0AAD9TBV5_EUCGR</name>
<protein>
    <recommendedName>
        <fullName evidence="18">Leucine-rich repeat-containing N-terminal plant-type domain-containing protein</fullName>
    </recommendedName>
</protein>
<evidence type="ECO:0000256" key="6">
    <source>
        <dbReference type="ARBA" id="ARBA00022729"/>
    </source>
</evidence>
<evidence type="ECO:0000259" key="14">
    <source>
        <dbReference type="Pfam" id="PF08263"/>
    </source>
</evidence>
<evidence type="ECO:0008006" key="18">
    <source>
        <dbReference type="Google" id="ProtNLM"/>
    </source>
</evidence>
<dbReference type="Pfam" id="PF00560">
    <property type="entry name" value="LRR_1"/>
    <property type="match status" value="6"/>
</dbReference>
<dbReference type="Gene3D" id="3.80.10.10">
    <property type="entry name" value="Ribonuclease Inhibitor"/>
    <property type="match status" value="4"/>
</dbReference>
<evidence type="ECO:0000313" key="16">
    <source>
        <dbReference type="EMBL" id="KAK2632704.1"/>
    </source>
</evidence>
<dbReference type="InterPro" id="IPR032675">
    <property type="entry name" value="LRR_dom_sf"/>
</dbReference>
<dbReference type="AlphaFoldDB" id="A0AAD9TBV5"/>
<dbReference type="Pfam" id="PF13855">
    <property type="entry name" value="LRR_8"/>
    <property type="match status" value="1"/>
</dbReference>
<evidence type="ECO:0000256" key="11">
    <source>
        <dbReference type="ARBA" id="ARBA00023180"/>
    </source>
</evidence>
<keyword evidence="5 12" id="KW-0812">Transmembrane</keyword>
<dbReference type="Proteomes" id="UP000030711">
    <property type="component" value="Unassembled WGS sequence"/>
</dbReference>
<dbReference type="InterPro" id="IPR003591">
    <property type="entry name" value="Leu-rich_rpt_typical-subtyp"/>
</dbReference>
<dbReference type="PROSITE" id="PS51450">
    <property type="entry name" value="LRR"/>
    <property type="match status" value="1"/>
</dbReference>
<evidence type="ECO:0000256" key="5">
    <source>
        <dbReference type="ARBA" id="ARBA00022692"/>
    </source>
</evidence>
<comment type="caution">
    <text evidence="16">The sequence shown here is derived from an EMBL/GenBank/DDBJ whole genome shotgun (WGS) entry which is preliminary data.</text>
</comment>
<dbReference type="InterPro" id="IPR046956">
    <property type="entry name" value="RLP23-like"/>
</dbReference>
<dbReference type="SMART" id="SM00369">
    <property type="entry name" value="LRR_TYP"/>
    <property type="match status" value="9"/>
</dbReference>
<keyword evidence="17" id="KW-1185">Reference proteome</keyword>
<dbReference type="Pfam" id="PF08263">
    <property type="entry name" value="LRRNT_2"/>
    <property type="match status" value="1"/>
</dbReference>
<dbReference type="GO" id="GO:0005886">
    <property type="term" value="C:plasma membrane"/>
    <property type="evidence" value="ECO:0007669"/>
    <property type="project" value="UniProtKB-SubCell"/>
</dbReference>
<keyword evidence="7" id="KW-0677">Repeat</keyword>
<comment type="similarity">
    <text evidence="2">Belongs to the RLP family.</text>
</comment>
<dbReference type="GO" id="GO:0009791">
    <property type="term" value="P:post-embryonic development"/>
    <property type="evidence" value="ECO:0007669"/>
    <property type="project" value="UniProtKB-ARBA"/>
</dbReference>
<dbReference type="PANTHER" id="PTHR48063">
    <property type="entry name" value="LRR RECEPTOR-LIKE KINASE"/>
    <property type="match status" value="1"/>
</dbReference>
<keyword evidence="3" id="KW-1003">Cell membrane</keyword>
<dbReference type="InterPro" id="IPR001611">
    <property type="entry name" value="Leu-rich_rpt"/>
</dbReference>
<evidence type="ECO:0000256" key="2">
    <source>
        <dbReference type="ARBA" id="ARBA00009592"/>
    </source>
</evidence>
<feature type="chain" id="PRO_5041897828" description="Leucine-rich repeat-containing N-terminal plant-type domain-containing protein" evidence="13">
    <location>
        <begin position="23"/>
        <end position="999"/>
    </location>
</feature>
<feature type="domain" description="Leucine-rich repeat-containing N-terminal plant-type" evidence="14">
    <location>
        <begin position="41"/>
        <end position="77"/>
    </location>
</feature>
<reference evidence="16 17" key="1">
    <citation type="journal article" date="2014" name="Nature">
        <title>The genome of Eucalyptus grandis.</title>
        <authorList>
            <person name="Myburg A.A."/>
            <person name="Grattapaglia D."/>
            <person name="Tuskan G.A."/>
            <person name="Hellsten U."/>
            <person name="Hayes R.D."/>
            <person name="Grimwood J."/>
            <person name="Jenkins J."/>
            <person name="Lindquist E."/>
            <person name="Tice H."/>
            <person name="Bauer D."/>
            <person name="Goodstein D.M."/>
            <person name="Dubchak I."/>
            <person name="Poliakov A."/>
            <person name="Mizrachi E."/>
            <person name="Kullan A.R."/>
            <person name="Hussey S.G."/>
            <person name="Pinard D."/>
            <person name="van der Merwe K."/>
            <person name="Singh P."/>
            <person name="van Jaarsveld I."/>
            <person name="Silva-Junior O.B."/>
            <person name="Togawa R.C."/>
            <person name="Pappas M.R."/>
            <person name="Faria D.A."/>
            <person name="Sansaloni C.P."/>
            <person name="Petroli C.D."/>
            <person name="Yang X."/>
            <person name="Ranjan P."/>
            <person name="Tschaplinski T.J."/>
            <person name="Ye C.Y."/>
            <person name="Li T."/>
            <person name="Sterck L."/>
            <person name="Vanneste K."/>
            <person name="Murat F."/>
            <person name="Soler M."/>
            <person name="Clemente H.S."/>
            <person name="Saidi N."/>
            <person name="Cassan-Wang H."/>
            <person name="Dunand C."/>
            <person name="Hefer C.A."/>
            <person name="Bornberg-Bauer E."/>
            <person name="Kersting A.R."/>
            <person name="Vining K."/>
            <person name="Amarasinghe V."/>
            <person name="Ranik M."/>
            <person name="Naithani S."/>
            <person name="Elser J."/>
            <person name="Boyd A.E."/>
            <person name="Liston A."/>
            <person name="Spatafora J.W."/>
            <person name="Dharmwardhana P."/>
            <person name="Raja R."/>
            <person name="Sullivan C."/>
            <person name="Romanel E."/>
            <person name="Alves-Ferreira M."/>
            <person name="Kulheim C."/>
            <person name="Foley W."/>
            <person name="Carocha V."/>
            <person name="Paiva J."/>
            <person name="Kudrna D."/>
            <person name="Brommonschenkel S.H."/>
            <person name="Pasquali G."/>
            <person name="Byrne M."/>
            <person name="Rigault P."/>
            <person name="Tibbits J."/>
            <person name="Spokevicius A."/>
            <person name="Jones R.C."/>
            <person name="Steane D.A."/>
            <person name="Vaillancourt R.E."/>
            <person name="Potts B.M."/>
            <person name="Joubert F."/>
            <person name="Barry K."/>
            <person name="Pappas G.J."/>
            <person name="Strauss S.H."/>
            <person name="Jaiswal P."/>
            <person name="Grima-Pettenati J."/>
            <person name="Salse J."/>
            <person name="Van de Peer Y."/>
            <person name="Rokhsar D.S."/>
            <person name="Schmutz J."/>
        </authorList>
    </citation>
    <scope>NUCLEOTIDE SEQUENCE [LARGE SCALE GENOMIC DNA]</scope>
    <source>
        <strain evidence="17">cv. BRASUZ1</strain>
        <tissue evidence="16">Leaf extractions</tissue>
    </source>
</reference>
<dbReference type="PANTHER" id="PTHR48063:SF81">
    <property type="entry name" value="LEUCINE-RICH REPEAT-CONTAINING N-TERMINAL PLANT-TYPE DOMAIN-CONTAINING PROTEIN"/>
    <property type="match status" value="1"/>
</dbReference>
<dbReference type="InterPro" id="IPR013210">
    <property type="entry name" value="LRR_N_plant-typ"/>
</dbReference>
<dbReference type="FunFam" id="3.80.10.10:FF:000233">
    <property type="entry name" value="Leucine-rich repeat receptor-like protein kinase TDR"/>
    <property type="match status" value="1"/>
</dbReference>
<evidence type="ECO:0000256" key="10">
    <source>
        <dbReference type="ARBA" id="ARBA00023170"/>
    </source>
</evidence>
<feature type="domain" description="Disease resistance R13L4/SHOC-2-like LRR" evidence="15">
    <location>
        <begin position="348"/>
        <end position="497"/>
    </location>
</feature>
<proteinExistence type="inferred from homology"/>
<sequence length="999" mass="110100">MAHKISCIELLSLLVLSGFLFPGTIKFALSTGGTASGCFESEREALTKLRGGFTDPSGRLASWVGKDCCNWRGIVCSNLTGRVVKINLHNLYVDDSLSGDLKPEQALGGEISPSLLDVKELKYLDLSMNNFGGTKLPGFIGSLKQLTYLNLSGASFGGMIPPSLGNLSRLQYLDLSNCFAESQNDLLWLPGLSSLKYLNLGAIDLSKSADHWLRAINFLSSLRELHLPNCFLSKLPLSLPFINVTSLEILDLSNDDFNSTLPWWLFNLTLLVHLDLNSNSLRGELPDEFANLASLQELDMSQNSYLKSRLPKSLGSLCDLSVLKLSVNNITGDITDFINGLARCNDSNLENLDLGNNQLSGNLPDSLGNLKKLRYLRFSSNSFQGSIPRTIGNSSSLKEFYVANNGMSGIPESFGQLSTLVAVDLSENLWEGVVTEHHLANLSSLTDLDLDKLSPNISLAFNIAPGWIPPFKLRYLNIRSCQLGPEFPTWLRNQNHLKTVVLKNARISGTIPEWFLQLNLQLEELGVAYNQLTGKPPTSLTFVDDQSNVALSSNSYEGPLPMWSSNVTTLYLRDNHFSGPIPPNIGELMPRLTDLDISRNALNGTIPLSIGKMTNLTTLVISNNYLSGEIPRFWSNLPFLYILDMSNNSLSGPIPREVSFLSSLRFLILSNNNLSGKLPSSLRNCSSLHSLDLGENKFLRKHSRMDCREHSFLTDFAPAIPEAITNLVRLWTLNLSMNHLTGRIPIDIGNLEWLETLDLSSNNLSGPLPPSITALTKLNHLKLSYNNLWGRIPRTNQFQTLNDPSIYEGNVGLCGIPLPELCPGDEKQPQSPDDGGGNTKSEDGGDDLERLWLFLSIGLGFFVGFWGICGTLIVKKSWREAYHGYVDRMKNKLIVATLIACRTDYSSLPAAVAAVRPGDPPPELGLILAGLRAPVLSLPIFLVKRRDSLRFVAFVLMNPCILLDCRIDIARIFCECEFAKSGAFLSVASAFLVLHCRFA</sequence>
<evidence type="ECO:0000256" key="3">
    <source>
        <dbReference type="ARBA" id="ARBA00022475"/>
    </source>
</evidence>
<keyword evidence="11" id="KW-0325">Glycoprotein</keyword>
<gene>
    <name evidence="16" type="ORF">EUGRSUZ_L01192</name>
</gene>
<keyword evidence="10" id="KW-0675">Receptor</keyword>
<feature type="transmembrane region" description="Helical" evidence="12">
    <location>
        <begin position="851"/>
        <end position="873"/>
    </location>
</feature>
<dbReference type="FunFam" id="3.80.10.10:FF:000649">
    <property type="entry name" value="Leucine Rich Repeat family protein"/>
    <property type="match status" value="1"/>
</dbReference>
<evidence type="ECO:0000256" key="9">
    <source>
        <dbReference type="ARBA" id="ARBA00023136"/>
    </source>
</evidence>
<evidence type="ECO:0000256" key="8">
    <source>
        <dbReference type="ARBA" id="ARBA00022989"/>
    </source>
</evidence>
<comment type="subcellular location">
    <subcellularLocation>
        <location evidence="1">Cell membrane</location>
        <topology evidence="1">Single-pass type I membrane protein</topology>
    </subcellularLocation>
</comment>
<evidence type="ECO:0000256" key="7">
    <source>
        <dbReference type="ARBA" id="ARBA00022737"/>
    </source>
</evidence>
<evidence type="ECO:0000256" key="1">
    <source>
        <dbReference type="ARBA" id="ARBA00004251"/>
    </source>
</evidence>
<dbReference type="InterPro" id="IPR055414">
    <property type="entry name" value="LRR_R13L4/SHOC2-like"/>
</dbReference>
<dbReference type="FunFam" id="3.80.10.10:FF:000041">
    <property type="entry name" value="LRR receptor-like serine/threonine-protein kinase ERECTA"/>
    <property type="match status" value="1"/>
</dbReference>
<evidence type="ECO:0000256" key="4">
    <source>
        <dbReference type="ARBA" id="ARBA00022614"/>
    </source>
</evidence>